<dbReference type="CDD" id="cd17748">
    <property type="entry name" value="BRCT_DNA_ligase_like"/>
    <property type="match status" value="1"/>
</dbReference>
<evidence type="ECO:0000313" key="3">
    <source>
        <dbReference type="Proteomes" id="UP000285190"/>
    </source>
</evidence>
<dbReference type="RefSeq" id="WP_119736983.1">
    <property type="nucleotide sequence ID" value="NZ_QYUN01000002.1"/>
</dbReference>
<dbReference type="InterPro" id="IPR036420">
    <property type="entry name" value="BRCT_dom_sf"/>
</dbReference>
<dbReference type="AlphaFoldDB" id="A0A418WYQ2"/>
<dbReference type="Proteomes" id="UP000285190">
    <property type="component" value="Unassembled WGS sequence"/>
</dbReference>
<evidence type="ECO:0000313" key="2">
    <source>
        <dbReference type="EMBL" id="RJG05357.1"/>
    </source>
</evidence>
<feature type="domain" description="BRCT" evidence="1">
    <location>
        <begin position="208"/>
        <end position="296"/>
    </location>
</feature>
<proteinExistence type="predicted"/>
<name>A0A418WYQ2_9BURK</name>
<dbReference type="GO" id="GO:0016874">
    <property type="term" value="F:ligase activity"/>
    <property type="evidence" value="ECO:0007669"/>
    <property type="project" value="UniProtKB-KW"/>
</dbReference>
<reference evidence="2 3" key="1">
    <citation type="submission" date="2018-09" db="EMBL/GenBank/DDBJ databases">
        <authorList>
            <person name="Zhu H."/>
        </authorList>
    </citation>
    <scope>NUCLEOTIDE SEQUENCE [LARGE SCALE GENOMIC DNA]</scope>
    <source>
        <strain evidence="2 3">K2R10-39</strain>
    </source>
</reference>
<keyword evidence="3" id="KW-1185">Reference proteome</keyword>
<dbReference type="OrthoDB" id="5451971at2"/>
<organism evidence="2 3">
    <name type="scientific">Noviherbaspirillum cavernae</name>
    <dbReference type="NCBI Taxonomy" id="2320862"/>
    <lineage>
        <taxon>Bacteria</taxon>
        <taxon>Pseudomonadati</taxon>
        <taxon>Pseudomonadota</taxon>
        <taxon>Betaproteobacteria</taxon>
        <taxon>Burkholderiales</taxon>
        <taxon>Oxalobacteraceae</taxon>
        <taxon>Noviherbaspirillum</taxon>
    </lineage>
</organism>
<dbReference type="PROSITE" id="PS50172">
    <property type="entry name" value="BRCT"/>
    <property type="match status" value="1"/>
</dbReference>
<dbReference type="InterPro" id="IPR001357">
    <property type="entry name" value="BRCT_dom"/>
</dbReference>
<sequence length="296" mass="33175">MHSDHSAYFKFTGKARLEKSINSLLGIVEGISADSRINANELEFLNHWLNEHRELAGRHPFNELMPLIIQAIEDGLLSDEERQDIRWLCERLRSSEYFDRITADIQRLHAIAGAIAADGRVTEAELRGLSNWLAEHDHLKTCWPYDEIDSLVTKVMSDGKIDDEEHRIVQGFFSEFIVLFDNRTIVSPSMTDGISLVGLCAVCPEISFAKSIFCFTGTSSKYTRTELAGLVNRLGGEVANGVGAKLNYLVIGADGNPCWTYACYGRKVEKAVELRKQGKKIVIVHENDFHDALADS</sequence>
<gene>
    <name evidence="2" type="ORF">D3870_04380</name>
</gene>
<protein>
    <submittedName>
        <fullName evidence="2">NAD-dependent DNA ligase</fullName>
    </submittedName>
</protein>
<dbReference type="SUPFAM" id="SSF52113">
    <property type="entry name" value="BRCT domain"/>
    <property type="match status" value="1"/>
</dbReference>
<dbReference type="EMBL" id="QYUN01000002">
    <property type="protein sequence ID" value="RJG05357.1"/>
    <property type="molecule type" value="Genomic_DNA"/>
</dbReference>
<dbReference type="Pfam" id="PF00533">
    <property type="entry name" value="BRCT"/>
    <property type="match status" value="1"/>
</dbReference>
<evidence type="ECO:0000259" key="1">
    <source>
        <dbReference type="PROSITE" id="PS50172"/>
    </source>
</evidence>
<dbReference type="Gene3D" id="3.40.50.10190">
    <property type="entry name" value="BRCT domain"/>
    <property type="match status" value="1"/>
</dbReference>
<keyword evidence="2" id="KW-0436">Ligase</keyword>
<accession>A0A418WYQ2</accession>
<comment type="caution">
    <text evidence="2">The sequence shown here is derived from an EMBL/GenBank/DDBJ whole genome shotgun (WGS) entry which is preliminary data.</text>
</comment>